<keyword evidence="3" id="KW-1185">Reference proteome</keyword>
<reference evidence="2 3" key="1">
    <citation type="journal article" date="2017" name="BMC Genomics">
        <title>Comparative genomic and phylogenomic analyses of the Bifidobacteriaceae family.</title>
        <authorList>
            <person name="Lugli G.A."/>
            <person name="Milani C."/>
            <person name="Turroni F."/>
            <person name="Duranti S."/>
            <person name="Mancabelli L."/>
            <person name="Mangifesta M."/>
            <person name="Ferrario C."/>
            <person name="Modesto M."/>
            <person name="Mattarelli P."/>
            <person name="Jiri K."/>
            <person name="van Sinderen D."/>
            <person name="Ventura M."/>
        </authorList>
    </citation>
    <scope>NUCLEOTIDE SEQUENCE [LARGE SCALE GENOMIC DNA]</scope>
    <source>
        <strain evidence="2 3">DSM 28807</strain>
    </source>
</reference>
<dbReference type="EMBL" id="MWWX01000019">
    <property type="protein sequence ID" value="OZG59993.1"/>
    <property type="molecule type" value="Genomic_DNA"/>
</dbReference>
<gene>
    <name evidence="2" type="ORF">BLEM_2168</name>
</gene>
<feature type="signal peptide" evidence="1">
    <location>
        <begin position="1"/>
        <end position="17"/>
    </location>
</feature>
<organism evidence="2 3">
    <name type="scientific">Bifidobacterium lemurum</name>
    <dbReference type="NCBI Taxonomy" id="1603886"/>
    <lineage>
        <taxon>Bacteria</taxon>
        <taxon>Bacillati</taxon>
        <taxon>Actinomycetota</taxon>
        <taxon>Actinomycetes</taxon>
        <taxon>Bifidobacteriales</taxon>
        <taxon>Bifidobacteriaceae</taxon>
        <taxon>Bifidobacterium</taxon>
    </lineage>
</organism>
<evidence type="ECO:0000313" key="3">
    <source>
        <dbReference type="Proteomes" id="UP000216352"/>
    </source>
</evidence>
<dbReference type="Proteomes" id="UP000216352">
    <property type="component" value="Unassembled WGS sequence"/>
</dbReference>
<name>A0A261FLZ6_9BIFI</name>
<dbReference type="RefSeq" id="WP_094725455.1">
    <property type="nucleotide sequence ID" value="NZ_BDIS01000019.1"/>
</dbReference>
<dbReference type="Gene3D" id="1.10.101.10">
    <property type="entry name" value="PGBD-like superfamily/PGBD"/>
    <property type="match status" value="1"/>
</dbReference>
<sequence>MLVTVVIAACVSVGACALWLPDRAPALLDAPAETTSAPASVQEYAGGQQVTLVPSMSQARDLLSNTSGLVTADWSAQGLSSGRGVMRVGERSVVALATATPLYRDLRTGDRGQDVLALNNELNRLGYNSAPESDVFSWATSDGWRQLMVDNGNESDGSLSLADTLWIPQESVAVGSWTAVQGAQVTAGTAVGVVPGAMTRLSIKGGQASERDRALTVAGVSVTLPAGATEITDAGFLSQVAAVPEIASLDGDQLAVGLDGTLSLAEPVEVLRVPAGAVFGIADGIGCVAPADGDSEGEPVRVSIIGGELGVSLVVPEDMAPGDISSVLLGSRLDGLTCG</sequence>
<evidence type="ECO:0000313" key="2">
    <source>
        <dbReference type="EMBL" id="OZG59993.1"/>
    </source>
</evidence>
<keyword evidence="1" id="KW-0732">Signal</keyword>
<dbReference type="STRING" id="1603886.GCA_001895165_01435"/>
<evidence type="ECO:0000256" key="1">
    <source>
        <dbReference type="SAM" id="SignalP"/>
    </source>
</evidence>
<dbReference type="SUPFAM" id="SSF47090">
    <property type="entry name" value="PGBD-like"/>
    <property type="match status" value="1"/>
</dbReference>
<protein>
    <recommendedName>
        <fullName evidence="4">Peptidoglycan-binding domain 1 protein</fullName>
    </recommendedName>
</protein>
<comment type="caution">
    <text evidence="2">The sequence shown here is derived from an EMBL/GenBank/DDBJ whole genome shotgun (WGS) entry which is preliminary data.</text>
</comment>
<dbReference type="OrthoDB" id="3268648at2"/>
<dbReference type="InterPro" id="IPR036365">
    <property type="entry name" value="PGBD-like_sf"/>
</dbReference>
<dbReference type="InterPro" id="IPR036366">
    <property type="entry name" value="PGBDSf"/>
</dbReference>
<proteinExistence type="predicted"/>
<evidence type="ECO:0008006" key="4">
    <source>
        <dbReference type="Google" id="ProtNLM"/>
    </source>
</evidence>
<dbReference type="AlphaFoldDB" id="A0A261FLZ6"/>
<feature type="chain" id="PRO_5012130483" description="Peptidoglycan-binding domain 1 protein" evidence="1">
    <location>
        <begin position="18"/>
        <end position="339"/>
    </location>
</feature>
<accession>A0A261FLZ6</accession>